<dbReference type="Proteomes" id="UP000006790">
    <property type="component" value="Chromosome 2"/>
</dbReference>
<reference evidence="11" key="1">
    <citation type="journal article" date="2012" name="G3 (Bethesda)">
        <title>Pichia sorbitophila, an interspecies yeast hybrid reveals early steps of genome resolution following polyploidization.</title>
        <authorList>
            <person name="Leh Louis V."/>
            <person name="Despons L."/>
            <person name="Friedrich A."/>
            <person name="Martin T."/>
            <person name="Durrens P."/>
            <person name="Casaregola S."/>
            <person name="Neuveglise C."/>
            <person name="Fairhead C."/>
            <person name="Marck C."/>
            <person name="Cruz J.A."/>
            <person name="Straub M.L."/>
            <person name="Kugler V."/>
            <person name="Sacerdot C."/>
            <person name="Uzunov Z."/>
            <person name="Thierry A."/>
            <person name="Weiss S."/>
            <person name="Bleykasten C."/>
            <person name="De Montigny J."/>
            <person name="Jacques N."/>
            <person name="Jung P."/>
            <person name="Lemaire M."/>
            <person name="Mallet S."/>
            <person name="Morel G."/>
            <person name="Richard G.F."/>
            <person name="Sarkar A."/>
            <person name="Savel G."/>
            <person name="Schacherer J."/>
            <person name="Seret M.L."/>
            <person name="Talla E."/>
            <person name="Samson G."/>
            <person name="Jubin C."/>
            <person name="Poulain J."/>
            <person name="Vacherie B."/>
            <person name="Barbe V."/>
            <person name="Pelletier E."/>
            <person name="Sherman D.J."/>
            <person name="Westhof E."/>
            <person name="Weissenbach J."/>
            <person name="Baret P.V."/>
            <person name="Wincker P."/>
            <person name="Gaillardin C."/>
            <person name="Dujon B."/>
            <person name="Souciet J.L."/>
        </authorList>
    </citation>
    <scope>NUCLEOTIDE SEQUENCE [LARGE SCALE GENOMIC DNA]</scope>
    <source>
        <strain evidence="11">CBS 270.75 / DBVPG 7215 / KCTC 17166 / NRRL Y-17582</strain>
    </source>
</reference>
<dbReference type="InterPro" id="IPR051059">
    <property type="entry name" value="VerF-like"/>
</dbReference>
<dbReference type="eggNOG" id="KOG1721">
    <property type="taxonomic scope" value="Eukaryota"/>
</dbReference>
<dbReference type="GeneID" id="11468510"/>
<keyword evidence="2" id="KW-0479">Metal-binding</keyword>
<protein>
    <recommendedName>
        <fullName evidence="9">C2H2-type domain-containing protein</fullName>
    </recommendedName>
</protein>
<dbReference type="InParanoid" id="G8JPZ6"/>
<dbReference type="PANTHER" id="PTHR40626:SF34">
    <property type="entry name" value="ZINC FINGER PROTEIN YGR067C"/>
    <property type="match status" value="1"/>
</dbReference>
<evidence type="ECO:0000256" key="6">
    <source>
        <dbReference type="ARBA" id="ARBA00023242"/>
    </source>
</evidence>
<feature type="compositionally biased region" description="Basic and acidic residues" evidence="8">
    <location>
        <begin position="159"/>
        <end position="171"/>
    </location>
</feature>
<feature type="domain" description="C2H2-type" evidence="9">
    <location>
        <begin position="8"/>
        <end position="35"/>
    </location>
</feature>
<dbReference type="AlphaFoldDB" id="G8JPZ6"/>
<evidence type="ECO:0000256" key="5">
    <source>
        <dbReference type="ARBA" id="ARBA00022833"/>
    </source>
</evidence>
<organism evidence="10 11">
    <name type="scientific">Eremothecium cymbalariae (strain CBS 270.75 / DBVPG 7215 / KCTC 17166 / NRRL Y-17582)</name>
    <name type="common">Yeast</name>
    <dbReference type="NCBI Taxonomy" id="931890"/>
    <lineage>
        <taxon>Eukaryota</taxon>
        <taxon>Fungi</taxon>
        <taxon>Dikarya</taxon>
        <taxon>Ascomycota</taxon>
        <taxon>Saccharomycotina</taxon>
        <taxon>Saccharomycetes</taxon>
        <taxon>Saccharomycetales</taxon>
        <taxon>Saccharomycetaceae</taxon>
        <taxon>Eremothecium</taxon>
    </lineage>
</organism>
<evidence type="ECO:0000256" key="2">
    <source>
        <dbReference type="ARBA" id="ARBA00022723"/>
    </source>
</evidence>
<dbReference type="InterPro" id="IPR036236">
    <property type="entry name" value="Znf_C2H2_sf"/>
</dbReference>
<evidence type="ECO:0000256" key="4">
    <source>
        <dbReference type="ARBA" id="ARBA00022771"/>
    </source>
</evidence>
<keyword evidence="11" id="KW-1185">Reference proteome</keyword>
<dbReference type="HOGENOM" id="CLU_011745_0_0_1"/>
<keyword evidence="4 7" id="KW-0863">Zinc-finger</keyword>
<dbReference type="GO" id="GO:0005634">
    <property type="term" value="C:nucleus"/>
    <property type="evidence" value="ECO:0007669"/>
    <property type="project" value="UniProtKB-SubCell"/>
</dbReference>
<sequence>MVASQRKYICCFCARAFSRSEHRTRHERSHTGVKPFSCKVCSHSFVRRDLLQRHIRTVHRSMLLELQLKQVKLGEGREGVLQGESQQIERVLNSFINVQSVGLRDGIGGSAGAGNDSPRLCAGESSAVGKAGSSQKGNIGSECGENGVCGSGAMLQQQLKHDGEGGERQQENKGNAGQDGGGGAAGACKVGTDVDTGSRMCSSGSSSVGGSSRCSIDFGDGNVKGCRGRGSRCLKEMLEPRFHKVLYGALSYVSQSLQVEGCSGVVEWFHEGLAYMDRERLFEAAGRAELEKALVSEEAFGRWLSGSSMLLAVVCLGFWARNQAAGGASGSEIAEVPRDDDRIVEMWKASWNQCMKKPFHESFVALNLLVYVFLRDRRHFPRSMLSISGFHQQVLHTVMRCGEETRLATDDLWTVFHLFVDLLVMSDEYSEVSLLLYQWFLGQELYEGYSLSYHLNAMTQDRTICYTPRMLETLSRSLFCETIMSGSCHTNFQYPDLLHNTIIMANKCYSINGAAVSKKEHNASGFTCWKRETILKNAPQKFFHMLNQYLVFHGSGDHWSLLLATWFEFIKRTCEAPLNVAPHLSNCSIGSKWFHKAVSHLRHVDLMQTMACMDIDLNYINNNLAIGTLPIINLLEGETAEPLESLQFIHKRMIFDVLLFNMHLFGNILFVSQKGVDQSRVTNALKMLENPIVQFLLFVWSRFIDTSESTECIAKDPGKCNMTDLEVDMAYGKHFLARYITISKIKVDTDTVIKNDLDLILFGDGVDISVFYGFHSLLGRILERIEYHMKQLFQIIVNENQNFTNLFEEALASVRAVQCELRSKVGNIMNIPRVNTPKTFFEPVFNKAVPLSQATARSVKVSPYNYSPTSSQLLSEKIILPPINFQEIGSTEKSCVYYLSDPLYSGGIRPTVTSRNQNSNCKIQLPPPYRLFNIPSTL</sequence>
<evidence type="ECO:0000313" key="11">
    <source>
        <dbReference type="Proteomes" id="UP000006790"/>
    </source>
</evidence>
<gene>
    <name evidence="10" type="ordered locus">Ecym_2760</name>
</gene>
<dbReference type="GO" id="GO:0000785">
    <property type="term" value="C:chromatin"/>
    <property type="evidence" value="ECO:0007669"/>
    <property type="project" value="TreeGrafter"/>
</dbReference>
<dbReference type="SUPFAM" id="SSF57667">
    <property type="entry name" value="beta-beta-alpha zinc fingers"/>
    <property type="match status" value="1"/>
</dbReference>
<dbReference type="InterPro" id="IPR013087">
    <property type="entry name" value="Znf_C2H2_type"/>
</dbReference>
<keyword evidence="5" id="KW-0862">Zinc</keyword>
<dbReference type="PANTHER" id="PTHR40626">
    <property type="entry name" value="MIP31509P"/>
    <property type="match status" value="1"/>
</dbReference>
<evidence type="ECO:0000256" key="7">
    <source>
        <dbReference type="PROSITE-ProRule" id="PRU00042"/>
    </source>
</evidence>
<feature type="region of interest" description="Disordered" evidence="8">
    <location>
        <begin position="158"/>
        <end position="184"/>
    </location>
</feature>
<keyword evidence="3" id="KW-0677">Repeat</keyword>
<dbReference type="PROSITE" id="PS50157">
    <property type="entry name" value="ZINC_FINGER_C2H2_2"/>
    <property type="match status" value="2"/>
</dbReference>
<evidence type="ECO:0000259" key="9">
    <source>
        <dbReference type="PROSITE" id="PS50157"/>
    </source>
</evidence>
<evidence type="ECO:0000313" key="10">
    <source>
        <dbReference type="EMBL" id="AET38459.1"/>
    </source>
</evidence>
<feature type="domain" description="C2H2-type" evidence="9">
    <location>
        <begin position="36"/>
        <end position="59"/>
    </location>
</feature>
<dbReference type="FunFam" id="3.30.160.60:FF:002343">
    <property type="entry name" value="Zinc finger protein 33A"/>
    <property type="match status" value="1"/>
</dbReference>
<dbReference type="GO" id="GO:0000978">
    <property type="term" value="F:RNA polymerase II cis-regulatory region sequence-specific DNA binding"/>
    <property type="evidence" value="ECO:0007669"/>
    <property type="project" value="InterPro"/>
</dbReference>
<evidence type="ECO:0000256" key="1">
    <source>
        <dbReference type="ARBA" id="ARBA00004123"/>
    </source>
</evidence>
<dbReference type="EMBL" id="CP002498">
    <property type="protein sequence ID" value="AET38459.1"/>
    <property type="molecule type" value="Genomic_DNA"/>
</dbReference>
<dbReference type="PROSITE" id="PS00028">
    <property type="entry name" value="ZINC_FINGER_C2H2_1"/>
    <property type="match status" value="2"/>
</dbReference>
<proteinExistence type="predicted"/>
<comment type="subcellular location">
    <subcellularLocation>
        <location evidence="1">Nucleus</location>
    </subcellularLocation>
</comment>
<dbReference type="OMA" id="LLWETIW"/>
<dbReference type="Gene3D" id="3.30.160.60">
    <property type="entry name" value="Classic Zinc Finger"/>
    <property type="match status" value="2"/>
</dbReference>
<dbReference type="KEGG" id="erc:Ecym_2760"/>
<dbReference type="GO" id="GO:0000981">
    <property type="term" value="F:DNA-binding transcription factor activity, RNA polymerase II-specific"/>
    <property type="evidence" value="ECO:0007669"/>
    <property type="project" value="InterPro"/>
</dbReference>
<dbReference type="FunCoup" id="G8JPZ6">
    <property type="interactions" value="267"/>
</dbReference>
<dbReference type="OrthoDB" id="654211at2759"/>
<dbReference type="SMART" id="SM00355">
    <property type="entry name" value="ZnF_C2H2"/>
    <property type="match status" value="2"/>
</dbReference>
<keyword evidence="6" id="KW-0539">Nucleus</keyword>
<evidence type="ECO:0000256" key="8">
    <source>
        <dbReference type="SAM" id="MobiDB-lite"/>
    </source>
</evidence>
<name>G8JPZ6_ERECY</name>
<accession>G8JPZ6</accession>
<evidence type="ECO:0000256" key="3">
    <source>
        <dbReference type="ARBA" id="ARBA00022737"/>
    </source>
</evidence>
<dbReference type="GO" id="GO:0008270">
    <property type="term" value="F:zinc ion binding"/>
    <property type="evidence" value="ECO:0007669"/>
    <property type="project" value="UniProtKB-KW"/>
</dbReference>
<dbReference type="RefSeq" id="XP_003645276.1">
    <property type="nucleotide sequence ID" value="XM_003645228.1"/>
</dbReference>